<accession>A0A2S8J4H5</accession>
<sequence>MNAHGFVYAVIGKKLGVSTYQATNILLLDRRAVADTHINDDPNAERTEAFAGASDGDYGGVDGDRSPPHTFA</sequence>
<comment type="caution">
    <text evidence="2">The sequence shown here is derived from an EMBL/GenBank/DDBJ whole genome shotgun (WGS) entry which is preliminary data.</text>
</comment>
<evidence type="ECO:0000313" key="2">
    <source>
        <dbReference type="EMBL" id="PQP21873.1"/>
    </source>
</evidence>
<protein>
    <submittedName>
        <fullName evidence="2">Uncharacterized protein</fullName>
    </submittedName>
</protein>
<evidence type="ECO:0000256" key="1">
    <source>
        <dbReference type="SAM" id="MobiDB-lite"/>
    </source>
</evidence>
<dbReference type="Proteomes" id="UP000238206">
    <property type="component" value="Unassembled WGS sequence"/>
</dbReference>
<feature type="compositionally biased region" description="Basic and acidic residues" evidence="1">
    <location>
        <begin position="62"/>
        <end position="72"/>
    </location>
</feature>
<name>A0A2S8J4H5_BURCE</name>
<dbReference type="EMBL" id="PUIQ01000002">
    <property type="protein sequence ID" value="PQP21873.1"/>
    <property type="molecule type" value="Genomic_DNA"/>
</dbReference>
<evidence type="ECO:0000313" key="3">
    <source>
        <dbReference type="Proteomes" id="UP000238206"/>
    </source>
</evidence>
<dbReference type="RefSeq" id="WP_105389767.1">
    <property type="nucleotide sequence ID" value="NZ_PUIQ01000002.1"/>
</dbReference>
<proteinExistence type="predicted"/>
<gene>
    <name evidence="2" type="ORF">C5615_02945</name>
</gene>
<feature type="region of interest" description="Disordered" evidence="1">
    <location>
        <begin position="38"/>
        <end position="72"/>
    </location>
</feature>
<feature type="compositionally biased region" description="Basic and acidic residues" evidence="1">
    <location>
        <begin position="38"/>
        <end position="48"/>
    </location>
</feature>
<reference evidence="2 3" key="1">
    <citation type="submission" date="2018-02" db="EMBL/GenBank/DDBJ databases">
        <title>Draft genome sequencing of Burkholderia cepacia Y14-15.</title>
        <authorList>
            <person name="Zheng B.-X."/>
        </authorList>
    </citation>
    <scope>NUCLEOTIDE SEQUENCE [LARGE SCALE GENOMIC DNA]</scope>
    <source>
        <strain evidence="2 3">Y14-15</strain>
    </source>
</reference>
<dbReference type="AlphaFoldDB" id="A0A2S8J4H5"/>
<organism evidence="2 3">
    <name type="scientific">Burkholderia cepacia</name>
    <name type="common">Pseudomonas cepacia</name>
    <dbReference type="NCBI Taxonomy" id="292"/>
    <lineage>
        <taxon>Bacteria</taxon>
        <taxon>Pseudomonadati</taxon>
        <taxon>Pseudomonadota</taxon>
        <taxon>Betaproteobacteria</taxon>
        <taxon>Burkholderiales</taxon>
        <taxon>Burkholderiaceae</taxon>
        <taxon>Burkholderia</taxon>
        <taxon>Burkholderia cepacia complex</taxon>
    </lineage>
</organism>